<dbReference type="InterPro" id="IPR006638">
    <property type="entry name" value="Elp3/MiaA/NifB-like_rSAM"/>
</dbReference>
<dbReference type="GO" id="GO:0051539">
    <property type="term" value="F:4 iron, 4 sulfur cluster binding"/>
    <property type="evidence" value="ECO:0007669"/>
    <property type="project" value="UniProtKB-UniRule"/>
</dbReference>
<comment type="catalytic activity">
    <reaction evidence="11 12">
        <text>GTP + AH2 + S-adenosyl-L-methionine = (8S)-3',8-cyclo-7,8-dihydroguanosine 5'-triphosphate + 5'-deoxyadenosine + L-methionine + A + H(+)</text>
        <dbReference type="Rhea" id="RHEA:49576"/>
        <dbReference type="ChEBI" id="CHEBI:13193"/>
        <dbReference type="ChEBI" id="CHEBI:15378"/>
        <dbReference type="ChEBI" id="CHEBI:17319"/>
        <dbReference type="ChEBI" id="CHEBI:17499"/>
        <dbReference type="ChEBI" id="CHEBI:37565"/>
        <dbReference type="ChEBI" id="CHEBI:57844"/>
        <dbReference type="ChEBI" id="CHEBI:59789"/>
        <dbReference type="ChEBI" id="CHEBI:131766"/>
        <dbReference type="EC" id="4.1.99.22"/>
    </reaction>
</comment>
<evidence type="ECO:0000256" key="11">
    <source>
        <dbReference type="ARBA" id="ARBA00048697"/>
    </source>
</evidence>
<dbReference type="InterPro" id="IPR007197">
    <property type="entry name" value="rSAM"/>
</dbReference>
<dbReference type="CDD" id="cd01335">
    <property type="entry name" value="Radical_SAM"/>
    <property type="match status" value="1"/>
</dbReference>
<dbReference type="InterPro" id="IPR040064">
    <property type="entry name" value="MoaA-like"/>
</dbReference>
<dbReference type="Pfam" id="PF04055">
    <property type="entry name" value="Radical_SAM"/>
    <property type="match status" value="1"/>
</dbReference>
<dbReference type="Pfam" id="PF06463">
    <property type="entry name" value="Mob_synth_C"/>
    <property type="match status" value="1"/>
</dbReference>
<evidence type="ECO:0000256" key="8">
    <source>
        <dbReference type="ARBA" id="ARBA00023134"/>
    </source>
</evidence>
<evidence type="ECO:0000313" key="15">
    <source>
        <dbReference type="Proteomes" id="UP000002217"/>
    </source>
</evidence>
<feature type="binding site" evidence="12">
    <location>
        <position position="20"/>
    </location>
    <ligand>
        <name>[4Fe-4S] cluster</name>
        <dbReference type="ChEBI" id="CHEBI:49883"/>
        <label>1</label>
        <note>4Fe-4S-S-AdoMet</note>
    </ligand>
</feature>
<evidence type="ECO:0000256" key="4">
    <source>
        <dbReference type="ARBA" id="ARBA00022723"/>
    </source>
</evidence>
<dbReference type="InterPro" id="IPR013483">
    <property type="entry name" value="MoaA"/>
</dbReference>
<feature type="binding site" evidence="12">
    <location>
        <position position="270"/>
    </location>
    <ligand>
        <name>[4Fe-4S] cluster</name>
        <dbReference type="ChEBI" id="CHEBI:49883"/>
        <label>2</label>
        <note>4Fe-4S-substrate</note>
    </ligand>
</feature>
<dbReference type="RefSeq" id="WP_015758405.1">
    <property type="nucleotide sequence ID" value="NC_013216.1"/>
</dbReference>
<dbReference type="InterPro" id="IPR000385">
    <property type="entry name" value="MoaA_NifB_PqqE_Fe-S-bd_CS"/>
</dbReference>
<feature type="binding site" evidence="12">
    <location>
        <position position="253"/>
    </location>
    <ligand>
        <name>[4Fe-4S] cluster</name>
        <dbReference type="ChEBI" id="CHEBI:49883"/>
        <label>2</label>
        <note>4Fe-4S-substrate</note>
    </ligand>
</feature>
<dbReference type="STRING" id="485916.Dtox_2958"/>
<feature type="binding site" evidence="12">
    <location>
        <position position="13"/>
    </location>
    <ligand>
        <name>GTP</name>
        <dbReference type="ChEBI" id="CHEBI:37565"/>
    </ligand>
</feature>
<dbReference type="PROSITE" id="PS51918">
    <property type="entry name" value="RADICAL_SAM"/>
    <property type="match status" value="1"/>
</dbReference>
<dbReference type="OrthoDB" id="9763993at2"/>
<keyword evidence="8 12" id="KW-0342">GTP-binding</keyword>
<evidence type="ECO:0000259" key="13">
    <source>
        <dbReference type="PROSITE" id="PS51918"/>
    </source>
</evidence>
<gene>
    <name evidence="12" type="primary">moaA</name>
    <name evidence="14" type="ordered locus">Dtox_2958</name>
</gene>
<dbReference type="Proteomes" id="UP000002217">
    <property type="component" value="Chromosome"/>
</dbReference>
<feature type="binding site" evidence="12">
    <location>
        <position position="189"/>
    </location>
    <ligand>
        <name>S-adenosyl-L-methionine</name>
        <dbReference type="ChEBI" id="CHEBI:59789"/>
    </ligand>
</feature>
<dbReference type="SUPFAM" id="SSF102114">
    <property type="entry name" value="Radical SAM enzymes"/>
    <property type="match status" value="1"/>
</dbReference>
<evidence type="ECO:0000256" key="9">
    <source>
        <dbReference type="ARBA" id="ARBA00023150"/>
    </source>
</evidence>
<feature type="binding site" evidence="12">
    <location>
        <position position="256"/>
    </location>
    <ligand>
        <name>[4Fe-4S] cluster</name>
        <dbReference type="ChEBI" id="CHEBI:49883"/>
        <label>2</label>
        <note>4Fe-4S-substrate</note>
    </ligand>
</feature>
<dbReference type="InterPro" id="IPR058240">
    <property type="entry name" value="rSAM_sf"/>
</dbReference>
<dbReference type="GO" id="GO:1904047">
    <property type="term" value="F:S-adenosyl-L-methionine binding"/>
    <property type="evidence" value="ECO:0007669"/>
    <property type="project" value="UniProtKB-UniRule"/>
</dbReference>
<dbReference type="InterPro" id="IPR010505">
    <property type="entry name" value="MoaA_twitch"/>
</dbReference>
<dbReference type="KEGG" id="dae:Dtox_2958"/>
<evidence type="ECO:0000313" key="14">
    <source>
        <dbReference type="EMBL" id="ACV63713.1"/>
    </source>
</evidence>
<evidence type="ECO:0000256" key="10">
    <source>
        <dbReference type="ARBA" id="ARBA00023239"/>
    </source>
</evidence>
<keyword evidence="6 12" id="KW-0408">Iron</keyword>
<dbReference type="Gene3D" id="3.20.20.70">
    <property type="entry name" value="Aldolase class I"/>
    <property type="match status" value="1"/>
</dbReference>
<dbReference type="UniPathway" id="UPA00344"/>
<evidence type="ECO:0000256" key="5">
    <source>
        <dbReference type="ARBA" id="ARBA00022741"/>
    </source>
</evidence>
<dbReference type="SFLD" id="SFLDS00029">
    <property type="entry name" value="Radical_SAM"/>
    <property type="match status" value="1"/>
</dbReference>
<protein>
    <recommendedName>
        <fullName evidence="1 12">GTP 3',8-cyclase</fullName>
        <ecNumber evidence="1 12">4.1.99.22</ecNumber>
    </recommendedName>
    <alternativeName>
        <fullName evidence="12">Molybdenum cofactor biosynthesis protein A</fullName>
    </alternativeName>
</protein>
<dbReference type="SFLD" id="SFLDG01067">
    <property type="entry name" value="SPASM/twitch_domain_containing"/>
    <property type="match status" value="1"/>
</dbReference>
<dbReference type="EC" id="4.1.99.22" evidence="1 12"/>
<dbReference type="NCBIfam" id="TIGR02666">
    <property type="entry name" value="moaA"/>
    <property type="match status" value="1"/>
</dbReference>
<dbReference type="CDD" id="cd21117">
    <property type="entry name" value="Twitch_MoaA"/>
    <property type="match status" value="1"/>
</dbReference>
<feature type="binding site" evidence="12">
    <location>
        <begin position="258"/>
        <end position="260"/>
    </location>
    <ligand>
        <name>GTP</name>
        <dbReference type="ChEBI" id="CHEBI:37565"/>
    </ligand>
</feature>
<accession>C8W2M9</accession>
<dbReference type="GO" id="GO:0006777">
    <property type="term" value="P:Mo-molybdopterin cofactor biosynthetic process"/>
    <property type="evidence" value="ECO:0007669"/>
    <property type="project" value="UniProtKB-UniRule"/>
</dbReference>
<keyword evidence="7 12" id="KW-0411">Iron-sulfur</keyword>
<dbReference type="GO" id="GO:0061799">
    <property type="term" value="F:cyclic pyranopterin monophosphate synthase activity"/>
    <property type="evidence" value="ECO:0007669"/>
    <property type="project" value="TreeGrafter"/>
</dbReference>
<evidence type="ECO:0000256" key="6">
    <source>
        <dbReference type="ARBA" id="ARBA00023004"/>
    </source>
</evidence>
<dbReference type="PANTHER" id="PTHR22960:SF0">
    <property type="entry name" value="MOLYBDENUM COFACTOR BIOSYNTHESIS PROTEIN 1"/>
    <property type="match status" value="1"/>
</dbReference>
<keyword evidence="4 12" id="KW-0479">Metal-binding</keyword>
<dbReference type="GO" id="GO:0046872">
    <property type="term" value="F:metal ion binding"/>
    <property type="evidence" value="ECO:0007669"/>
    <property type="project" value="UniProtKB-KW"/>
</dbReference>
<sequence>MLDGYQREINYLRVSVTDRCNLRCVYCMPAGGVAAARHEDILTLEEIEQVIRAAADVGVRKIRFTGGEPLVRKGLPGLVKNIANIRAIDDIALTTNGILLPDFGEELKAAGLKRVNISLDTLKPERFREITRLGALEDVWKGIRAALRLNLTPVKINTVVMRGINDDEIIDMARLTLEMPLHVRFIELMPIGTQNPWVAGRYISDEEVMEVITKHLGPMQEKKVTGSGPACSFQLPGALGTIGFITALSNHFCHQCNRLRLTSMGSLRSCLYAEKETDLKGPLRKGAGREELRKLLIKAINLKPEKHKLMEGWRDSERVMSQIGG</sequence>
<dbReference type="InterPro" id="IPR050105">
    <property type="entry name" value="MoCo_biosynth_MoaA/MoaC"/>
</dbReference>
<dbReference type="NCBIfam" id="NF001199">
    <property type="entry name" value="PRK00164.2-1"/>
    <property type="match status" value="1"/>
</dbReference>
<proteinExistence type="inferred from homology"/>
<dbReference type="PROSITE" id="PS01305">
    <property type="entry name" value="MOAA_NIFB_PQQE"/>
    <property type="match status" value="1"/>
</dbReference>
<name>C8W2M9_DESAS</name>
<dbReference type="eggNOG" id="COG2896">
    <property type="taxonomic scope" value="Bacteria"/>
</dbReference>
<comment type="cofactor">
    <cofactor evidence="12">
        <name>[4Fe-4S] cluster</name>
        <dbReference type="ChEBI" id="CHEBI:49883"/>
    </cofactor>
    <text evidence="12">Binds 2 [4Fe-4S] clusters. Binds 1 [4Fe-4S] cluster coordinated with 3 cysteines and an exchangeable S-adenosyl-L-methionine and 1 [4Fe-4S] cluster coordinated with 3 cysteines and the GTP-derived substrate.</text>
</comment>
<feature type="binding site" evidence="12">
    <location>
        <position position="24"/>
    </location>
    <ligand>
        <name>[4Fe-4S] cluster</name>
        <dbReference type="ChEBI" id="CHEBI:49883"/>
        <label>1</label>
        <note>4Fe-4S-S-AdoMet</note>
    </ligand>
</feature>
<keyword evidence="10 12" id="KW-0456">Lyase</keyword>
<dbReference type="GO" id="GO:0061798">
    <property type="term" value="F:GTP 3',8'-cyclase activity"/>
    <property type="evidence" value="ECO:0007669"/>
    <property type="project" value="UniProtKB-UniRule"/>
</dbReference>
<feature type="binding site" evidence="12">
    <location>
        <position position="67"/>
    </location>
    <ligand>
        <name>S-adenosyl-L-methionine</name>
        <dbReference type="ChEBI" id="CHEBI:59789"/>
    </ligand>
</feature>
<dbReference type="HOGENOM" id="CLU_009273_0_1_9"/>
<comment type="similarity">
    <text evidence="12">Belongs to the radical SAM superfamily. MoaA family.</text>
</comment>
<comment type="pathway">
    <text evidence="12">Cofactor biosynthesis; molybdopterin biosynthesis.</text>
</comment>
<keyword evidence="5 12" id="KW-0547">Nucleotide-binding</keyword>
<dbReference type="SFLD" id="SFLDG01383">
    <property type="entry name" value="cyclic_pyranopterin_phosphate"/>
    <property type="match status" value="1"/>
</dbReference>
<feature type="binding site" evidence="12">
    <location>
        <position position="27"/>
    </location>
    <ligand>
        <name>[4Fe-4S] cluster</name>
        <dbReference type="ChEBI" id="CHEBI:49883"/>
        <label>1</label>
        <note>4Fe-4S-S-AdoMet</note>
    </ligand>
</feature>
<feature type="binding site" evidence="12">
    <location>
        <position position="118"/>
    </location>
    <ligand>
        <name>S-adenosyl-L-methionine</name>
        <dbReference type="ChEBI" id="CHEBI:59789"/>
    </ligand>
</feature>
<dbReference type="SMART" id="SM00729">
    <property type="entry name" value="Elp3"/>
    <property type="match status" value="1"/>
</dbReference>
<evidence type="ECO:0000256" key="1">
    <source>
        <dbReference type="ARBA" id="ARBA00012167"/>
    </source>
</evidence>
<feature type="binding site" evidence="12">
    <location>
        <position position="26"/>
    </location>
    <ligand>
        <name>S-adenosyl-L-methionine</name>
        <dbReference type="ChEBI" id="CHEBI:59789"/>
    </ligand>
</feature>
<keyword evidence="2 12" id="KW-0004">4Fe-4S</keyword>
<evidence type="ECO:0000256" key="3">
    <source>
        <dbReference type="ARBA" id="ARBA00022691"/>
    </source>
</evidence>
<organism evidence="14 15">
    <name type="scientific">Desulfofarcimen acetoxidans (strain ATCC 49208 / DSM 771 / KCTC 5769 / VKM B-1644 / 5575)</name>
    <name type="common">Desulfotomaculum acetoxidans</name>
    <dbReference type="NCBI Taxonomy" id="485916"/>
    <lineage>
        <taxon>Bacteria</taxon>
        <taxon>Bacillati</taxon>
        <taxon>Bacillota</taxon>
        <taxon>Clostridia</taxon>
        <taxon>Eubacteriales</taxon>
        <taxon>Peptococcaceae</taxon>
        <taxon>Desulfofarcimen</taxon>
    </lineage>
</organism>
<feature type="binding site" evidence="12">
    <location>
        <position position="155"/>
    </location>
    <ligand>
        <name>GTP</name>
        <dbReference type="ChEBI" id="CHEBI:37565"/>
    </ligand>
</feature>
<reference evidence="14 15" key="1">
    <citation type="journal article" date="2009" name="Stand. Genomic Sci.">
        <title>Complete genome sequence of Desulfotomaculum acetoxidans type strain (5575).</title>
        <authorList>
            <person name="Spring S."/>
            <person name="Lapidus A."/>
            <person name="Schroder M."/>
            <person name="Gleim D."/>
            <person name="Sims D."/>
            <person name="Meincke L."/>
            <person name="Glavina Del Rio T."/>
            <person name="Tice H."/>
            <person name="Copeland A."/>
            <person name="Cheng J.F."/>
            <person name="Lucas S."/>
            <person name="Chen F."/>
            <person name="Nolan M."/>
            <person name="Bruce D."/>
            <person name="Goodwin L."/>
            <person name="Pitluck S."/>
            <person name="Ivanova N."/>
            <person name="Mavromatis K."/>
            <person name="Mikhailova N."/>
            <person name="Pati A."/>
            <person name="Chen A."/>
            <person name="Palaniappan K."/>
            <person name="Land M."/>
            <person name="Hauser L."/>
            <person name="Chang Y.J."/>
            <person name="Jeffries C.D."/>
            <person name="Chain P."/>
            <person name="Saunders E."/>
            <person name="Brettin T."/>
            <person name="Detter J.C."/>
            <person name="Goker M."/>
            <person name="Bristow J."/>
            <person name="Eisen J.A."/>
            <person name="Markowitz V."/>
            <person name="Hugenholtz P."/>
            <person name="Kyrpides N.C."/>
            <person name="Klenk H.P."/>
            <person name="Han C."/>
        </authorList>
    </citation>
    <scope>NUCLEOTIDE SEQUENCE [LARGE SCALE GENOMIC DNA]</scope>
    <source>
        <strain evidence="15">ATCC 49208 / DSM 771 / VKM B-1644</strain>
    </source>
</reference>
<evidence type="ECO:0000256" key="7">
    <source>
        <dbReference type="ARBA" id="ARBA00023014"/>
    </source>
</evidence>
<dbReference type="EMBL" id="CP001720">
    <property type="protein sequence ID" value="ACV63713.1"/>
    <property type="molecule type" value="Genomic_DNA"/>
</dbReference>
<feature type="binding site" evidence="12">
    <location>
        <position position="94"/>
    </location>
    <ligand>
        <name>GTP</name>
        <dbReference type="ChEBI" id="CHEBI:37565"/>
    </ligand>
</feature>
<dbReference type="HAMAP" id="MF_01225_B">
    <property type="entry name" value="MoaA_B"/>
    <property type="match status" value="1"/>
</dbReference>
<feature type="domain" description="Radical SAM core" evidence="13">
    <location>
        <begin position="4"/>
        <end position="218"/>
    </location>
</feature>
<keyword evidence="15" id="KW-1185">Reference proteome</keyword>
<dbReference type="GO" id="GO:0005525">
    <property type="term" value="F:GTP binding"/>
    <property type="evidence" value="ECO:0007669"/>
    <property type="project" value="UniProtKB-UniRule"/>
</dbReference>
<dbReference type="PANTHER" id="PTHR22960">
    <property type="entry name" value="MOLYBDOPTERIN COFACTOR SYNTHESIS PROTEIN A"/>
    <property type="match status" value="1"/>
</dbReference>
<dbReference type="InterPro" id="IPR013785">
    <property type="entry name" value="Aldolase_TIM"/>
</dbReference>
<dbReference type="AlphaFoldDB" id="C8W2M9"/>
<comment type="subunit">
    <text evidence="12">Monomer and homodimer.</text>
</comment>
<keyword evidence="9 12" id="KW-0501">Molybdenum cofactor biosynthesis</keyword>
<keyword evidence="3 12" id="KW-0949">S-adenosyl-L-methionine</keyword>
<evidence type="ECO:0000256" key="2">
    <source>
        <dbReference type="ARBA" id="ARBA00022485"/>
    </source>
</evidence>
<feature type="binding site" evidence="12">
    <location>
        <position position="63"/>
    </location>
    <ligand>
        <name>GTP</name>
        <dbReference type="ChEBI" id="CHEBI:37565"/>
    </ligand>
</feature>
<comment type="function">
    <text evidence="12">Catalyzes the cyclization of GTP to (8S)-3',8-cyclo-7,8-dihydroguanosine 5'-triphosphate.</text>
</comment>
<evidence type="ECO:0000256" key="12">
    <source>
        <dbReference type="HAMAP-Rule" id="MF_01225"/>
    </source>
</evidence>
<dbReference type="SFLD" id="SFLDG01386">
    <property type="entry name" value="main_SPASM_domain-containing"/>
    <property type="match status" value="1"/>
</dbReference>